<dbReference type="STRING" id="283909.R7UNK6"/>
<dbReference type="AlphaFoldDB" id="R7UNK6"/>
<dbReference type="GO" id="GO:0000466">
    <property type="term" value="P:maturation of 5.8S rRNA from tricistronic rRNA transcript (SSU-rRNA, 5.8S rRNA, LSU-rRNA)"/>
    <property type="evidence" value="ECO:0007669"/>
    <property type="project" value="UniProtKB-UniRule"/>
</dbReference>
<evidence type="ECO:0000313" key="8">
    <source>
        <dbReference type="EnsemblMetazoa" id="CapteP221367"/>
    </source>
</evidence>
<dbReference type="GO" id="GO:0030687">
    <property type="term" value="C:preribosome, large subunit precursor"/>
    <property type="evidence" value="ECO:0007669"/>
    <property type="project" value="UniProtKB-UniRule"/>
</dbReference>
<dbReference type="PROSITE" id="PS50172">
    <property type="entry name" value="BRCT"/>
    <property type="match status" value="1"/>
</dbReference>
<dbReference type="Pfam" id="PF06732">
    <property type="entry name" value="Pescadillo_N"/>
    <property type="match status" value="1"/>
</dbReference>
<dbReference type="GO" id="GO:0005654">
    <property type="term" value="C:nucleoplasm"/>
    <property type="evidence" value="ECO:0007669"/>
    <property type="project" value="UniProtKB-SubCell"/>
</dbReference>
<reference evidence="9" key="1">
    <citation type="submission" date="2012-12" db="EMBL/GenBank/DDBJ databases">
        <authorList>
            <person name="Hellsten U."/>
            <person name="Grimwood J."/>
            <person name="Chapman J.A."/>
            <person name="Shapiro H."/>
            <person name="Aerts A."/>
            <person name="Otillar R.P."/>
            <person name="Terry A.Y."/>
            <person name="Boore J.L."/>
            <person name="Simakov O."/>
            <person name="Marletaz F."/>
            <person name="Cho S.-J."/>
            <person name="Edsinger-Gonzales E."/>
            <person name="Havlak P."/>
            <person name="Kuo D.-H."/>
            <person name="Larsson T."/>
            <person name="Lv J."/>
            <person name="Arendt D."/>
            <person name="Savage R."/>
            <person name="Osoegawa K."/>
            <person name="de Jong P."/>
            <person name="Lindberg D.R."/>
            <person name="Seaver E.C."/>
            <person name="Weisblat D.A."/>
            <person name="Putnam N.H."/>
            <person name="Grigoriev I.V."/>
            <person name="Rokhsar D.S."/>
        </authorList>
    </citation>
    <scope>NUCLEOTIDE SEQUENCE</scope>
    <source>
        <strain evidence="9">I ESC-2004</strain>
    </source>
</reference>
<dbReference type="OrthoDB" id="10264910at2759"/>
<gene>
    <name evidence="7" type="ORF">CAPTEDRAFT_221367</name>
</gene>
<dbReference type="SUPFAM" id="SSF52113">
    <property type="entry name" value="BRCT domain"/>
    <property type="match status" value="1"/>
</dbReference>
<feature type="compositionally biased region" description="Basic residues" evidence="5">
    <location>
        <begin position="571"/>
        <end position="588"/>
    </location>
</feature>
<keyword evidence="1 4" id="KW-0690">Ribosome biogenesis</keyword>
<reference evidence="8" key="3">
    <citation type="submission" date="2015-06" db="UniProtKB">
        <authorList>
            <consortium name="EnsemblMetazoa"/>
        </authorList>
    </citation>
    <scope>IDENTIFICATION</scope>
</reference>
<dbReference type="Gene3D" id="3.40.50.10190">
    <property type="entry name" value="BRCT domain"/>
    <property type="match status" value="1"/>
</dbReference>
<dbReference type="PANTHER" id="PTHR12221">
    <property type="entry name" value="PESCADILLO - RELATED"/>
    <property type="match status" value="1"/>
</dbReference>
<accession>R7UNK6</accession>
<dbReference type="GO" id="GO:0000463">
    <property type="term" value="P:maturation of LSU-rRNA from tricistronic rRNA transcript (SSU-rRNA, 5.8S rRNA, LSU-rRNA)"/>
    <property type="evidence" value="ECO:0007669"/>
    <property type="project" value="UniProtKB-UniRule"/>
</dbReference>
<name>R7UNK6_CAPTE</name>
<dbReference type="InterPro" id="IPR010613">
    <property type="entry name" value="PES"/>
</dbReference>
<dbReference type="EMBL" id="AMQN01001118">
    <property type="status" value="NOT_ANNOTATED_CDS"/>
    <property type="molecule type" value="Genomic_DNA"/>
</dbReference>
<feature type="compositionally biased region" description="Acidic residues" evidence="5">
    <location>
        <begin position="444"/>
        <end position="487"/>
    </location>
</feature>
<dbReference type="GO" id="GO:0070545">
    <property type="term" value="C:PeBoW complex"/>
    <property type="evidence" value="ECO:0007669"/>
    <property type="project" value="TreeGrafter"/>
</dbReference>
<feature type="compositionally biased region" description="Acidic residues" evidence="5">
    <location>
        <begin position="514"/>
        <end position="525"/>
    </location>
</feature>
<feature type="domain" description="BRCT" evidence="6">
    <location>
        <begin position="316"/>
        <end position="409"/>
    </location>
</feature>
<comment type="function">
    <text evidence="4">Required for maturation of ribosomal RNAs and formation of the large ribosomal subunit.</text>
</comment>
<dbReference type="CDD" id="cd17709">
    <property type="entry name" value="BRCT_pescadillo_like"/>
    <property type="match status" value="1"/>
</dbReference>
<dbReference type="GO" id="GO:0003723">
    <property type="term" value="F:RNA binding"/>
    <property type="evidence" value="ECO:0007669"/>
    <property type="project" value="TreeGrafter"/>
</dbReference>
<dbReference type="FunFam" id="3.40.50.10190:FF:000002">
    <property type="entry name" value="Pescadillo homolog"/>
    <property type="match status" value="1"/>
</dbReference>
<feature type="region of interest" description="Disordered" evidence="5">
    <location>
        <begin position="415"/>
        <end position="617"/>
    </location>
</feature>
<evidence type="ECO:0000256" key="5">
    <source>
        <dbReference type="SAM" id="MobiDB-lite"/>
    </source>
</evidence>
<evidence type="ECO:0000256" key="2">
    <source>
        <dbReference type="ARBA" id="ARBA00022552"/>
    </source>
</evidence>
<evidence type="ECO:0000313" key="9">
    <source>
        <dbReference type="Proteomes" id="UP000014760"/>
    </source>
</evidence>
<dbReference type="SMART" id="SM00292">
    <property type="entry name" value="BRCT"/>
    <property type="match status" value="1"/>
</dbReference>
<dbReference type="Proteomes" id="UP000014760">
    <property type="component" value="Unassembled WGS sequence"/>
</dbReference>
<dbReference type="EMBL" id="KB299619">
    <property type="protein sequence ID" value="ELU07810.1"/>
    <property type="molecule type" value="Genomic_DNA"/>
</dbReference>
<dbReference type="HOGENOM" id="CLU_019619_0_0_1"/>
<evidence type="ECO:0000259" key="6">
    <source>
        <dbReference type="PROSITE" id="PS50172"/>
    </source>
</evidence>
<dbReference type="OMA" id="QKVTWIV"/>
<dbReference type="InterPro" id="IPR001357">
    <property type="entry name" value="BRCT_dom"/>
</dbReference>
<feature type="compositionally biased region" description="Basic and acidic residues" evidence="5">
    <location>
        <begin position="589"/>
        <end position="607"/>
    </location>
</feature>
<dbReference type="PANTHER" id="PTHR12221:SF6">
    <property type="entry name" value="PESCADILLO HOMOLOG"/>
    <property type="match status" value="1"/>
</dbReference>
<dbReference type="HAMAP" id="MF_03028">
    <property type="entry name" value="Pescadillo"/>
    <property type="match status" value="1"/>
</dbReference>
<keyword evidence="2 4" id="KW-0698">rRNA processing</keyword>
<feature type="compositionally biased region" description="Basic residues" evidence="5">
    <location>
        <begin position="608"/>
        <end position="617"/>
    </location>
</feature>
<proteinExistence type="inferred from homology"/>
<dbReference type="InterPro" id="IPR036420">
    <property type="entry name" value="BRCT_dom_sf"/>
</dbReference>
<dbReference type="EnsemblMetazoa" id="CapteT221367">
    <property type="protein sequence ID" value="CapteP221367"/>
    <property type="gene ID" value="CapteG221367"/>
</dbReference>
<dbReference type="GO" id="GO:0043021">
    <property type="term" value="F:ribonucleoprotein complex binding"/>
    <property type="evidence" value="ECO:0007669"/>
    <property type="project" value="UniProtKB-UniRule"/>
</dbReference>
<keyword evidence="9" id="KW-1185">Reference proteome</keyword>
<evidence type="ECO:0000313" key="7">
    <source>
        <dbReference type="EMBL" id="ELU07810.1"/>
    </source>
</evidence>
<organism evidence="7">
    <name type="scientific">Capitella teleta</name>
    <name type="common">Polychaete worm</name>
    <dbReference type="NCBI Taxonomy" id="283909"/>
    <lineage>
        <taxon>Eukaryota</taxon>
        <taxon>Metazoa</taxon>
        <taxon>Spiralia</taxon>
        <taxon>Lophotrochozoa</taxon>
        <taxon>Annelida</taxon>
        <taxon>Polychaeta</taxon>
        <taxon>Sedentaria</taxon>
        <taxon>Scolecida</taxon>
        <taxon>Capitellidae</taxon>
        <taxon>Capitella</taxon>
    </lineage>
</organism>
<reference evidence="7 9" key="2">
    <citation type="journal article" date="2013" name="Nature">
        <title>Insights into bilaterian evolution from three spiralian genomes.</title>
        <authorList>
            <person name="Simakov O."/>
            <person name="Marletaz F."/>
            <person name="Cho S.J."/>
            <person name="Edsinger-Gonzales E."/>
            <person name="Havlak P."/>
            <person name="Hellsten U."/>
            <person name="Kuo D.H."/>
            <person name="Larsson T."/>
            <person name="Lv J."/>
            <person name="Arendt D."/>
            <person name="Savage R."/>
            <person name="Osoegawa K."/>
            <person name="de Jong P."/>
            <person name="Grimwood J."/>
            <person name="Chapman J.A."/>
            <person name="Shapiro H."/>
            <person name="Aerts A."/>
            <person name="Otillar R.P."/>
            <person name="Terry A.Y."/>
            <person name="Boore J.L."/>
            <person name="Grigoriev I.V."/>
            <person name="Lindberg D.R."/>
            <person name="Seaver E.C."/>
            <person name="Weisblat D.A."/>
            <person name="Putnam N.H."/>
            <person name="Rokhsar D.S."/>
        </authorList>
    </citation>
    <scope>NUCLEOTIDE SEQUENCE</scope>
    <source>
        <strain evidence="7 9">I ESC-2004</strain>
    </source>
</reference>
<protein>
    <recommendedName>
        <fullName evidence="4">Pescadillo homolog</fullName>
    </recommendedName>
</protein>
<feature type="compositionally biased region" description="Basic and acidic residues" evidence="5">
    <location>
        <begin position="430"/>
        <end position="443"/>
    </location>
</feature>
<dbReference type="FunCoup" id="R7UNK6">
    <property type="interactions" value="2117"/>
</dbReference>
<dbReference type="Pfam" id="PF16589">
    <property type="entry name" value="BRCT_2"/>
    <property type="match status" value="1"/>
</dbReference>
<keyword evidence="3 4" id="KW-0539">Nucleus</keyword>
<comment type="subcellular location">
    <subcellularLocation>
        <location evidence="4">Nucleus</location>
        <location evidence="4">Nucleolus</location>
    </subcellularLocation>
    <subcellularLocation>
        <location evidence="4">Nucleus</location>
        <location evidence="4">Nucleoplasm</location>
    </subcellularLocation>
</comment>
<comment type="similarity">
    <text evidence="4">Belongs to the pescadillo family.</text>
</comment>
<evidence type="ECO:0000256" key="3">
    <source>
        <dbReference type="ARBA" id="ARBA00023242"/>
    </source>
</evidence>
<evidence type="ECO:0000256" key="1">
    <source>
        <dbReference type="ARBA" id="ARBA00022517"/>
    </source>
</evidence>
<evidence type="ECO:0000256" key="4">
    <source>
        <dbReference type="HAMAP-Rule" id="MF_03028"/>
    </source>
</evidence>
<sequence>MGQRKRKYTSGAATAYISRKRAIKRLQLSLKDFRRLCILKGIYPHAPNNAKKVGKGSTAPKTYYLLKDIQFLLHEPIVNKFRQYKIFLRKLSKANHKRDPNAARRLKIHKPHYKLDHIVKERYPSFLDAVRDLDDGLSMCFLFATMPKNSVLKSKIINLCRALTVEFQHYCIANKCLRKVFISIKGIYYQADIQGETVTWIVPHRLGQQPLTDVDFKIMTTFVEFYTTLLGFINFKLYTDLGLHYPPKLEIEGQNDDDYCLPQDKNDEKLAAFTQTLQAVMNEQDADMIPDEFPADQTNDPDMIERAKVEQEEMKAFQSLFKGLKFFINREVPRESMAFIIRSFGGQVSWDKTLHLGATYEASDETITHHIVDRPSLENQYLSRYYVQPQWVFDCINMKKLLPVEQYFIGATLPPHLSPFVNEDEGEYVPPEKRMFLDGKTSLEEEDGELGDEESDDEDEDEIEESDDEDEEVEEDDDDDEEEEEEEGAKGFSEADLEKKYEKLRGKKEKKVSEDEEEEEEEEADSAVTPKDKRRKKMRVSSGAMEDSSRSARRLQQQEAEEKKLSVMMIPKKKKRLYDRIMTSKKKKNQETKKLQEKREKIDEDKRKMKRKQGKGK</sequence>